<feature type="domain" description="RRM" evidence="3">
    <location>
        <begin position="141"/>
        <end position="209"/>
    </location>
</feature>
<proteinExistence type="predicted"/>
<dbReference type="Proteomes" id="UP000038009">
    <property type="component" value="Unassembled WGS sequence"/>
</dbReference>
<evidence type="ECO:0000313" key="5">
    <source>
        <dbReference type="Proteomes" id="UP000038009"/>
    </source>
</evidence>
<evidence type="ECO:0000256" key="2">
    <source>
        <dbReference type="SAM" id="MobiDB-lite"/>
    </source>
</evidence>
<dbReference type="PANTHER" id="PTHR15241">
    <property type="entry name" value="TRANSFORMER-2-RELATED"/>
    <property type="match status" value="1"/>
</dbReference>
<feature type="region of interest" description="Disordered" evidence="2">
    <location>
        <begin position="241"/>
        <end position="263"/>
    </location>
</feature>
<dbReference type="PANTHER" id="PTHR15241:SF386">
    <property type="entry name" value="RNA-BINDING REGION RNP-1 DOMAIN-CONTAINING PROTEIN-RELATED"/>
    <property type="match status" value="1"/>
</dbReference>
<dbReference type="Pfam" id="PF00076">
    <property type="entry name" value="RRM_1"/>
    <property type="match status" value="2"/>
</dbReference>
<dbReference type="InterPro" id="IPR000504">
    <property type="entry name" value="RRM_dom"/>
</dbReference>
<dbReference type="VEuPathDB" id="TriTrypDB:Lsey_0157_0010"/>
<dbReference type="EMBL" id="LJSK01000157">
    <property type="protein sequence ID" value="KPI85939.1"/>
    <property type="molecule type" value="Genomic_DNA"/>
</dbReference>
<organism evidence="4 5">
    <name type="scientific">Leptomonas seymouri</name>
    <dbReference type="NCBI Taxonomy" id="5684"/>
    <lineage>
        <taxon>Eukaryota</taxon>
        <taxon>Discoba</taxon>
        <taxon>Euglenozoa</taxon>
        <taxon>Kinetoplastea</taxon>
        <taxon>Metakinetoplastina</taxon>
        <taxon>Trypanosomatida</taxon>
        <taxon>Trypanosomatidae</taxon>
        <taxon>Leishmaniinae</taxon>
        <taxon>Leptomonas</taxon>
    </lineage>
</organism>
<feature type="domain" description="RRM" evidence="3">
    <location>
        <begin position="48"/>
        <end position="126"/>
    </location>
</feature>
<keyword evidence="5" id="KW-1185">Reference proteome</keyword>
<dbReference type="SMART" id="SM00360">
    <property type="entry name" value="RRM"/>
    <property type="match status" value="2"/>
</dbReference>
<dbReference type="InterPro" id="IPR035979">
    <property type="entry name" value="RBD_domain_sf"/>
</dbReference>
<evidence type="ECO:0000313" key="4">
    <source>
        <dbReference type="EMBL" id="KPI85939.1"/>
    </source>
</evidence>
<dbReference type="Gene3D" id="3.30.70.330">
    <property type="match status" value="2"/>
</dbReference>
<comment type="caution">
    <text evidence="4">The sequence shown here is derived from an EMBL/GenBank/DDBJ whole genome shotgun (WGS) entry which is preliminary data.</text>
</comment>
<dbReference type="CDD" id="cd00590">
    <property type="entry name" value="RRM_SF"/>
    <property type="match status" value="1"/>
</dbReference>
<dbReference type="InterPro" id="IPR012677">
    <property type="entry name" value="Nucleotide-bd_a/b_plait_sf"/>
</dbReference>
<evidence type="ECO:0000256" key="1">
    <source>
        <dbReference type="PROSITE-ProRule" id="PRU00176"/>
    </source>
</evidence>
<reference evidence="4 5" key="1">
    <citation type="journal article" date="2015" name="PLoS Pathog.">
        <title>Leptomonas seymouri: Adaptations to the Dixenous Life Cycle Analyzed by Genome Sequencing, Transcriptome Profiling and Co-infection with Leishmania donovani.</title>
        <authorList>
            <person name="Kraeva N."/>
            <person name="Butenko A."/>
            <person name="Hlavacova J."/>
            <person name="Kostygov A."/>
            <person name="Myskova J."/>
            <person name="Grybchuk D."/>
            <person name="Lestinova T."/>
            <person name="Votypka J."/>
            <person name="Volf P."/>
            <person name="Opperdoes F."/>
            <person name="Flegontov P."/>
            <person name="Lukes J."/>
            <person name="Yurchenko V."/>
        </authorList>
    </citation>
    <scope>NUCLEOTIDE SEQUENCE [LARGE SCALE GENOMIC DNA]</scope>
    <source>
        <strain evidence="4 5">ATCC 30220</strain>
    </source>
</reference>
<name>A0A0N0P516_LEPSE</name>
<gene>
    <name evidence="4" type="ORF">ABL78_4982</name>
</gene>
<keyword evidence="1" id="KW-0694">RNA-binding</keyword>
<dbReference type="GO" id="GO:0003723">
    <property type="term" value="F:RNA binding"/>
    <property type="evidence" value="ECO:0007669"/>
    <property type="project" value="UniProtKB-UniRule"/>
</dbReference>
<dbReference type="FunFam" id="3.30.70.330:FF:000707">
    <property type="entry name" value="RNA binding protein, putative"/>
    <property type="match status" value="1"/>
</dbReference>
<dbReference type="OrthoDB" id="266020at2759"/>
<protein>
    <recommendedName>
        <fullName evidence="3">RRM domain-containing protein</fullName>
    </recommendedName>
</protein>
<dbReference type="PROSITE" id="PS50102">
    <property type="entry name" value="RRM"/>
    <property type="match status" value="2"/>
</dbReference>
<dbReference type="SUPFAM" id="SSF54928">
    <property type="entry name" value="RNA-binding domain, RBD"/>
    <property type="match status" value="1"/>
</dbReference>
<dbReference type="OMA" id="FCHNPYS"/>
<sequence length="375" mass="40429">MYSASTPTCVKASVAMSAHRQSPPSIPARGLEPLRCPTEMQFYTPSSTNLFVRYLPREVDDNRLREIFSVYGAITSSMVMRDIHSGQSLGTAFVRFSNHQEALRALCEAHGMPLFGKCISVQWAKQQHDVTPAGQDRLKMNKLFVRNVPMDVTEQELIDLVSSYGTVKKVTLHNDTAPIVDLKARRHIVFITFMEEGAAESALRAVHNTCTFKQCCGVPLMCKLINDAIKSKKHRLRSVSMGSQSNEMSPGAVVTPASASGSAVDGSTPTTICAAEGISGEGNPSFDSSCTYRLSPLASCADESTSTTPNISYGNSSWDIAPTAVAPFGVLAGVIPVPMGTLSSPCSQRGNTSDMGLSPRFCHNPYSMSGEKIFV</sequence>
<evidence type="ECO:0000259" key="3">
    <source>
        <dbReference type="PROSITE" id="PS50102"/>
    </source>
</evidence>
<accession>A0A0N0P516</accession>
<dbReference type="AlphaFoldDB" id="A0A0N0P516"/>